<keyword evidence="6" id="KW-1185">Reference proteome</keyword>
<dbReference type="InterPro" id="IPR013083">
    <property type="entry name" value="Znf_RING/FYVE/PHD"/>
</dbReference>
<dbReference type="PROSITE" id="PS00518">
    <property type="entry name" value="ZF_RING_1"/>
    <property type="match status" value="1"/>
</dbReference>
<accession>A0A1L8HKT9</accession>
<proteinExistence type="predicted"/>
<reference evidence="7" key="1">
    <citation type="submission" date="2025-08" db="UniProtKB">
        <authorList>
            <consortium name="RefSeq"/>
        </authorList>
    </citation>
    <scope>IDENTIFICATION</scope>
    <source>
        <strain evidence="7">J_2021</strain>
        <tissue evidence="7">Erythrocytes</tissue>
    </source>
</reference>
<feature type="compositionally biased region" description="Polar residues" evidence="5">
    <location>
        <begin position="142"/>
        <end position="157"/>
    </location>
</feature>
<feature type="region of interest" description="Disordered" evidence="5">
    <location>
        <begin position="195"/>
        <end position="228"/>
    </location>
</feature>
<dbReference type="GO" id="GO:0016925">
    <property type="term" value="P:protein sumoylation"/>
    <property type="evidence" value="ECO:0007669"/>
    <property type="project" value="TreeGrafter"/>
</dbReference>
<dbReference type="GO" id="GO:0019789">
    <property type="term" value="F:SUMO transferase activity"/>
    <property type="evidence" value="ECO:0000318"/>
    <property type="project" value="GO_Central"/>
</dbReference>
<dbReference type="PANTHER" id="PTHR22663:SF21">
    <property type="entry name" value="E3 SUMO-PROTEIN LIGASE RNF212-RELATED"/>
    <property type="match status" value="1"/>
</dbReference>
<dbReference type="PROSITE" id="PS50089">
    <property type="entry name" value="ZF_RING_2"/>
    <property type="match status" value="1"/>
</dbReference>
<dbReference type="GO" id="GO:0000795">
    <property type="term" value="C:synaptonemal complex"/>
    <property type="evidence" value="ECO:0000318"/>
    <property type="project" value="GO_Central"/>
</dbReference>
<dbReference type="InterPro" id="IPR042123">
    <property type="entry name" value="Zip3/RNF212-like"/>
</dbReference>
<dbReference type="SUPFAM" id="SSF57850">
    <property type="entry name" value="RING/U-box"/>
    <property type="match status" value="1"/>
</dbReference>
<organism evidence="6 7">
    <name type="scientific">Xenopus laevis</name>
    <name type="common">African clawed frog</name>
    <dbReference type="NCBI Taxonomy" id="8355"/>
    <lineage>
        <taxon>Eukaryota</taxon>
        <taxon>Metazoa</taxon>
        <taxon>Chordata</taxon>
        <taxon>Craniata</taxon>
        <taxon>Vertebrata</taxon>
        <taxon>Euteleostomi</taxon>
        <taxon>Amphibia</taxon>
        <taxon>Batrachia</taxon>
        <taxon>Anura</taxon>
        <taxon>Pipoidea</taxon>
        <taxon>Pipidae</taxon>
        <taxon>Xenopodinae</taxon>
        <taxon>Xenopus</taxon>
        <taxon>Xenopus</taxon>
    </lineage>
</organism>
<dbReference type="GO" id="GO:0016874">
    <property type="term" value="F:ligase activity"/>
    <property type="evidence" value="ECO:0007669"/>
    <property type="project" value="UniProtKB-KW"/>
</dbReference>
<keyword evidence="2" id="KW-0863">Zinc-finger</keyword>
<dbReference type="InterPro" id="IPR017907">
    <property type="entry name" value="Znf_RING_CS"/>
</dbReference>
<dbReference type="GO" id="GO:0008270">
    <property type="term" value="F:zinc ion binding"/>
    <property type="evidence" value="ECO:0007669"/>
    <property type="project" value="UniProtKB-KW"/>
</dbReference>
<dbReference type="PaxDb" id="8355-A0A1L8HKT9"/>
<dbReference type="Proteomes" id="UP000186698">
    <property type="component" value="Chromosome 1S"/>
</dbReference>
<evidence type="ECO:0000313" key="6">
    <source>
        <dbReference type="Proteomes" id="UP000186698"/>
    </source>
</evidence>
<dbReference type="CDD" id="cd16746">
    <property type="entry name" value="RING-HC_RNF212"/>
    <property type="match status" value="1"/>
</dbReference>
<protein>
    <submittedName>
        <fullName evidence="7">Probable E3 SUMO-protein ligase RNF212</fullName>
    </submittedName>
</protein>
<dbReference type="GO" id="GO:0007129">
    <property type="term" value="P:homologous chromosome pairing at meiosis"/>
    <property type="evidence" value="ECO:0000318"/>
    <property type="project" value="GO_Central"/>
</dbReference>
<evidence type="ECO:0000256" key="2">
    <source>
        <dbReference type="ARBA" id="ARBA00022771"/>
    </source>
</evidence>
<dbReference type="Gene3D" id="3.30.40.10">
    <property type="entry name" value="Zinc/RING finger domain, C3HC4 (zinc finger)"/>
    <property type="match status" value="1"/>
</dbReference>
<dbReference type="PANTHER" id="PTHR22663">
    <property type="entry name" value="RING FINGER PROTEIN NARYA-RELATED"/>
    <property type="match status" value="1"/>
</dbReference>
<dbReference type="GeneID" id="108705828"/>
<name>A0A1L8HKT9_XENLA</name>
<keyword evidence="1" id="KW-0479">Metal-binding</keyword>
<evidence type="ECO:0000256" key="1">
    <source>
        <dbReference type="ARBA" id="ARBA00022723"/>
    </source>
</evidence>
<keyword evidence="4" id="KW-0469">Meiosis</keyword>
<dbReference type="OrthoDB" id="2535391at2759"/>
<feature type="region of interest" description="Disordered" evidence="5">
    <location>
        <begin position="265"/>
        <end position="297"/>
    </location>
</feature>
<evidence type="ECO:0000256" key="5">
    <source>
        <dbReference type="SAM" id="MobiDB-lite"/>
    </source>
</evidence>
<evidence type="ECO:0000313" key="7">
    <source>
        <dbReference type="RefSeq" id="XP_041435305.1"/>
    </source>
</evidence>
<evidence type="ECO:0000256" key="3">
    <source>
        <dbReference type="ARBA" id="ARBA00022833"/>
    </source>
</evidence>
<keyword evidence="7" id="KW-0436">Ligase</keyword>
<dbReference type="InterPro" id="IPR001841">
    <property type="entry name" value="Znf_RING"/>
</dbReference>
<dbReference type="Pfam" id="PF14634">
    <property type="entry name" value="zf-RING_5"/>
    <property type="match status" value="1"/>
</dbReference>
<dbReference type="CTD" id="108705828"/>
<gene>
    <name evidence="7" type="primary">LOC108705828</name>
</gene>
<dbReference type="SMART" id="SM00184">
    <property type="entry name" value="RING"/>
    <property type="match status" value="1"/>
</dbReference>
<dbReference type="RefSeq" id="XP_041435305.1">
    <property type="nucleotide sequence ID" value="XM_041579371.1"/>
</dbReference>
<feature type="compositionally biased region" description="Polar residues" evidence="5">
    <location>
        <begin position="212"/>
        <end position="228"/>
    </location>
</feature>
<dbReference type="KEGG" id="xla:108705828"/>
<keyword evidence="3" id="KW-0862">Zinc</keyword>
<evidence type="ECO:0000256" key="4">
    <source>
        <dbReference type="ARBA" id="ARBA00023254"/>
    </source>
</evidence>
<sequence length="297" mass="33756">MSGLAVLCNVCFQKADVGESPRFILTSCGHVLCEQCLQKGKKEECTVCRTSCRVIFLSNQTNPEVKMLFMDLNTLCKKFSTEFTQVCEFQESHRKRLRTYYNGKITKLEETIKKLSQQLQSTKLYRDSQEFQFQDASYSLRPSQSHNRFSVPNTSRYSAHPDKQTGYFSQLPDEKMEVEHYSVKKNCETITAPGRLSVISPPQDGRMGHVSYRSSSHSNTPLSVRSNPLGAFNQSNAFHQLSQSSLQANQTSAWDLLGLRTHQAYQQSPHSSQSCSTRQPISLPNILHRQNLSKKTP</sequence>
<dbReference type="STRING" id="8355.A0A1L8HKT9"/>
<dbReference type="GO" id="GO:0007131">
    <property type="term" value="P:reciprocal meiotic recombination"/>
    <property type="evidence" value="ECO:0007669"/>
    <property type="project" value="InterPro"/>
</dbReference>
<feature type="region of interest" description="Disordered" evidence="5">
    <location>
        <begin position="142"/>
        <end position="166"/>
    </location>
</feature>
<dbReference type="AlphaFoldDB" id="A0A1L8HKT9"/>
<dbReference type="OMA" id="VCCNSCF"/>